<proteinExistence type="inferred from homology"/>
<dbReference type="GO" id="GO:0009002">
    <property type="term" value="F:serine-type D-Ala-D-Ala carboxypeptidase activity"/>
    <property type="evidence" value="ECO:0007669"/>
    <property type="project" value="UniProtKB-EC"/>
</dbReference>
<protein>
    <submittedName>
        <fullName evidence="4">D-alanyl-D-alanine carboxypeptidase</fullName>
        <ecNumber evidence="4">3.4.16.4</ecNumber>
    </submittedName>
</protein>
<dbReference type="Proteomes" id="UP000029093">
    <property type="component" value="Unassembled WGS sequence"/>
</dbReference>
<dbReference type="PANTHER" id="PTHR30023:SF0">
    <property type="entry name" value="PENICILLIN-SENSITIVE CARBOXYPEPTIDASE A"/>
    <property type="match status" value="1"/>
</dbReference>
<dbReference type="InterPro" id="IPR000667">
    <property type="entry name" value="Peptidase_S13"/>
</dbReference>
<keyword evidence="2 4" id="KW-0378">Hydrolase</keyword>
<feature type="transmembrane region" description="Helical" evidence="3">
    <location>
        <begin position="29"/>
        <end position="49"/>
    </location>
</feature>
<evidence type="ECO:0000256" key="1">
    <source>
        <dbReference type="ARBA" id="ARBA00006096"/>
    </source>
</evidence>
<accession>A0A086ZII0</accession>
<dbReference type="Gene3D" id="3.40.710.10">
    <property type="entry name" value="DD-peptidase/beta-lactamase superfamily"/>
    <property type="match status" value="2"/>
</dbReference>
<dbReference type="EC" id="3.4.16.4" evidence="4"/>
<keyword evidence="4" id="KW-0121">Carboxypeptidase</keyword>
<sequence length="494" mass="50971">MHTYREQEGRVLGTRMELRKRRRADTSRVIRVAISSALTALLVVGYAVGDLTDVFPGVLTLRDVANPSYAAPLSARTATAIAGTANRSKTVDAAAAQQLIDAFAADPSVGTDFSIAIATADGTVVASHEPDAQREPASTMKTLTALAAASVLDMGSTLATSAYLSQASGQTPTLYLKGSGDMLLGSGDNDPNHINGRAGLGTLAKTTATSLKQRGITSVAVRYDDTVFADPRYPATIAQNNPSNMYYTAVSSMAVDGGRQWTADQQHDPDSFTSYPVLSMTPAADAAVTFAQRLTEQGITVDGSPVAASVPSGLHAVATVQSATLAEIMAFTLRHSDNTLAEEFGRLLANATGNDNSPTGATTAVKQELDKLGVSTSGLVMADCSGLSDGSRLTATTLVQVQERNLRVGGAVAAAEGLSVPGLVGTAKSRLADQALAGQLRVKTGSLEGVTSMAGNVSRTNGGLVSFAVIVNNPTNLYSARIAINKFMSALAGL</sequence>
<dbReference type="EMBL" id="JGYQ01000016">
    <property type="protein sequence ID" value="KFI46330.1"/>
    <property type="molecule type" value="Genomic_DNA"/>
</dbReference>
<dbReference type="Pfam" id="PF02113">
    <property type="entry name" value="Peptidase_S13"/>
    <property type="match status" value="2"/>
</dbReference>
<dbReference type="GO" id="GO:0000270">
    <property type="term" value="P:peptidoglycan metabolic process"/>
    <property type="evidence" value="ECO:0007669"/>
    <property type="project" value="TreeGrafter"/>
</dbReference>
<dbReference type="SUPFAM" id="SSF56601">
    <property type="entry name" value="beta-lactamase/transpeptidase-like"/>
    <property type="match status" value="1"/>
</dbReference>
<name>A0A086ZII0_9BIFI</name>
<dbReference type="InterPro" id="IPR012338">
    <property type="entry name" value="Beta-lactam/transpept-like"/>
</dbReference>
<dbReference type="GO" id="GO:0006508">
    <property type="term" value="P:proteolysis"/>
    <property type="evidence" value="ECO:0007669"/>
    <property type="project" value="InterPro"/>
</dbReference>
<evidence type="ECO:0000313" key="5">
    <source>
        <dbReference type="Proteomes" id="UP000029093"/>
    </source>
</evidence>
<evidence type="ECO:0000256" key="2">
    <source>
        <dbReference type="ARBA" id="ARBA00022801"/>
    </source>
</evidence>
<organism evidence="4 5">
    <name type="scientific">Bifidobacterium boum</name>
    <dbReference type="NCBI Taxonomy" id="78343"/>
    <lineage>
        <taxon>Bacteria</taxon>
        <taxon>Bacillati</taxon>
        <taxon>Actinomycetota</taxon>
        <taxon>Actinomycetes</taxon>
        <taxon>Bifidobacteriales</taxon>
        <taxon>Bifidobacteriaceae</taxon>
        <taxon>Bifidobacterium</taxon>
    </lineage>
</organism>
<evidence type="ECO:0000256" key="3">
    <source>
        <dbReference type="SAM" id="Phobius"/>
    </source>
</evidence>
<evidence type="ECO:0000313" key="4">
    <source>
        <dbReference type="EMBL" id="KFI46330.1"/>
    </source>
</evidence>
<keyword evidence="3" id="KW-0812">Transmembrane</keyword>
<comment type="similarity">
    <text evidence="1">Belongs to the peptidase S13 family.</text>
</comment>
<keyword evidence="3" id="KW-0472">Membrane</keyword>
<dbReference type="PRINTS" id="PR00922">
    <property type="entry name" value="DADACBPTASE3"/>
</dbReference>
<keyword evidence="3" id="KW-1133">Transmembrane helix</keyword>
<keyword evidence="4" id="KW-0645">Protease</keyword>
<dbReference type="PANTHER" id="PTHR30023">
    <property type="entry name" value="D-ALANYL-D-ALANINE CARBOXYPEPTIDASE"/>
    <property type="match status" value="1"/>
</dbReference>
<keyword evidence="5" id="KW-1185">Reference proteome</keyword>
<gene>
    <name evidence="4" type="ORF">BBOU_1421</name>
</gene>
<reference evidence="4 5" key="1">
    <citation type="submission" date="2014-03" db="EMBL/GenBank/DDBJ databases">
        <title>Genomics of Bifidobacteria.</title>
        <authorList>
            <person name="Ventura M."/>
            <person name="Milani C."/>
            <person name="Lugli G.A."/>
        </authorList>
    </citation>
    <scope>NUCLEOTIDE SEQUENCE [LARGE SCALE GENOMIC DNA]</scope>
    <source>
        <strain evidence="4 5">LMG 10736</strain>
    </source>
</reference>
<dbReference type="NCBIfam" id="TIGR00666">
    <property type="entry name" value="PBP4"/>
    <property type="match status" value="1"/>
</dbReference>
<comment type="caution">
    <text evidence="4">The sequence shown here is derived from an EMBL/GenBank/DDBJ whole genome shotgun (WGS) entry which is preliminary data.</text>
</comment>
<dbReference type="AlphaFoldDB" id="A0A086ZII0"/>